<dbReference type="RefSeq" id="WP_123668637.1">
    <property type="nucleotide sequence ID" value="NZ_RJKE01000001.1"/>
</dbReference>
<gene>
    <name evidence="1" type="ORF">EDD29_7260</name>
</gene>
<organism evidence="1 2">
    <name type="scientific">Actinocorallia herbida</name>
    <dbReference type="NCBI Taxonomy" id="58109"/>
    <lineage>
        <taxon>Bacteria</taxon>
        <taxon>Bacillati</taxon>
        <taxon>Actinomycetota</taxon>
        <taxon>Actinomycetes</taxon>
        <taxon>Streptosporangiales</taxon>
        <taxon>Thermomonosporaceae</taxon>
        <taxon>Actinocorallia</taxon>
    </lineage>
</organism>
<proteinExistence type="predicted"/>
<protein>
    <submittedName>
        <fullName evidence="1">Uncharacterized protein</fullName>
    </submittedName>
</protein>
<dbReference type="Proteomes" id="UP000272400">
    <property type="component" value="Unassembled WGS sequence"/>
</dbReference>
<name>A0A3N1D7R4_9ACTN</name>
<evidence type="ECO:0000313" key="2">
    <source>
        <dbReference type="Proteomes" id="UP000272400"/>
    </source>
</evidence>
<keyword evidence="2" id="KW-1185">Reference proteome</keyword>
<dbReference type="OrthoDB" id="4640847at2"/>
<dbReference type="EMBL" id="RJKE01000001">
    <property type="protein sequence ID" value="ROO89562.1"/>
    <property type="molecule type" value="Genomic_DNA"/>
</dbReference>
<sequence>MIRDGYVAVWKGSEYEASPSLNGEVRLYTTQPADGFMETRPGRHRRSVPVGELEQLRYVRTACRWRGERFIVVGEHETWLRVEYTGGRATVAERLGLDRIDHGVWQTWAPRAEVEELHEEFI</sequence>
<accession>A0A3N1D7R4</accession>
<reference evidence="1 2" key="1">
    <citation type="submission" date="2018-11" db="EMBL/GenBank/DDBJ databases">
        <title>Sequencing the genomes of 1000 actinobacteria strains.</title>
        <authorList>
            <person name="Klenk H.-P."/>
        </authorList>
    </citation>
    <scope>NUCLEOTIDE SEQUENCE [LARGE SCALE GENOMIC DNA]</scope>
    <source>
        <strain evidence="1 2">DSM 44254</strain>
    </source>
</reference>
<evidence type="ECO:0000313" key="1">
    <source>
        <dbReference type="EMBL" id="ROO89562.1"/>
    </source>
</evidence>
<dbReference type="AlphaFoldDB" id="A0A3N1D7R4"/>
<comment type="caution">
    <text evidence="1">The sequence shown here is derived from an EMBL/GenBank/DDBJ whole genome shotgun (WGS) entry which is preliminary data.</text>
</comment>